<evidence type="ECO:0000313" key="2">
    <source>
        <dbReference type="EMBL" id="KFI98158.1"/>
    </source>
</evidence>
<feature type="transmembrane region" description="Helical" evidence="1">
    <location>
        <begin position="25"/>
        <end position="47"/>
    </location>
</feature>
<protein>
    <submittedName>
        <fullName evidence="2">Uncharacterized protein</fullName>
    </submittedName>
</protein>
<accession>A0A087DRK8</accession>
<sequence length="67" mass="8048">MLRLPNLLIGWNPYPSATRRMDLRFIVCMIYSFVTMNIPFVLLYIFLGDVLLFSAYSLWEKDKNNRR</sequence>
<gene>
    <name evidence="2" type="ORF">BSTER_0733</name>
</gene>
<reference evidence="2 3" key="1">
    <citation type="submission" date="2014-03" db="EMBL/GenBank/DDBJ databases">
        <title>Genomics of Bifidobacteria.</title>
        <authorList>
            <person name="Ventura M."/>
            <person name="Milani C."/>
            <person name="Lugli G.A."/>
        </authorList>
    </citation>
    <scope>NUCLEOTIDE SEQUENCE [LARGE SCALE GENOMIC DNA]</scope>
    <source>
        <strain evidence="3">JCM 15918</strain>
    </source>
</reference>
<dbReference type="AlphaFoldDB" id="A0A087DRK8"/>
<evidence type="ECO:0000313" key="3">
    <source>
        <dbReference type="Proteomes" id="UP000029091"/>
    </source>
</evidence>
<evidence type="ECO:0000256" key="1">
    <source>
        <dbReference type="SAM" id="Phobius"/>
    </source>
</evidence>
<dbReference type="EMBL" id="JGZQ01000003">
    <property type="protein sequence ID" value="KFI98158.1"/>
    <property type="molecule type" value="Genomic_DNA"/>
</dbReference>
<keyword evidence="1" id="KW-0472">Membrane</keyword>
<organism evidence="2 3">
    <name type="scientific">Bifidobacterium adolescentis JCM 15918</name>
    <dbReference type="NCBI Taxonomy" id="1437612"/>
    <lineage>
        <taxon>Bacteria</taxon>
        <taxon>Bacillati</taxon>
        <taxon>Actinomycetota</taxon>
        <taxon>Actinomycetes</taxon>
        <taxon>Bifidobacteriales</taxon>
        <taxon>Bifidobacteriaceae</taxon>
        <taxon>Bifidobacterium</taxon>
    </lineage>
</organism>
<keyword evidence="1" id="KW-0812">Transmembrane</keyword>
<name>A0A087DRK8_BIFAD</name>
<keyword evidence="1" id="KW-1133">Transmembrane helix</keyword>
<comment type="caution">
    <text evidence="2">The sequence shown here is derived from an EMBL/GenBank/DDBJ whole genome shotgun (WGS) entry which is preliminary data.</text>
</comment>
<proteinExistence type="predicted"/>
<dbReference type="Proteomes" id="UP000029091">
    <property type="component" value="Unassembled WGS sequence"/>
</dbReference>